<comment type="similarity">
    <text evidence="1">Belongs to the peptidase S33 family.</text>
</comment>
<evidence type="ECO:0000259" key="3">
    <source>
        <dbReference type="Pfam" id="PF00561"/>
    </source>
</evidence>
<evidence type="ECO:0000256" key="1">
    <source>
        <dbReference type="ARBA" id="ARBA00010088"/>
    </source>
</evidence>
<evidence type="ECO:0000313" key="5">
    <source>
        <dbReference type="Proteomes" id="UP000696294"/>
    </source>
</evidence>
<proteinExistence type="inferred from homology"/>
<reference evidence="4 5" key="1">
    <citation type="submission" date="2020-03" db="EMBL/GenBank/DDBJ databases">
        <title>WGS of actinomycetes isolated from Thailand.</title>
        <authorList>
            <person name="Thawai C."/>
        </authorList>
    </citation>
    <scope>NUCLEOTIDE SEQUENCE [LARGE SCALE GENOMIC DNA]</scope>
    <source>
        <strain evidence="4 5">FMUSA5-5</strain>
    </source>
</reference>
<feature type="domain" description="AB hydrolase-1" evidence="3">
    <location>
        <begin position="22"/>
        <end position="267"/>
    </location>
</feature>
<protein>
    <submittedName>
        <fullName evidence="4">Alpha/beta hydrolase</fullName>
    </submittedName>
</protein>
<dbReference type="Gene3D" id="3.40.50.1820">
    <property type="entry name" value="alpha/beta hydrolase"/>
    <property type="match status" value="1"/>
</dbReference>
<dbReference type="PRINTS" id="PR00793">
    <property type="entry name" value="PROAMNOPTASE"/>
</dbReference>
<evidence type="ECO:0000313" key="4">
    <source>
        <dbReference type="EMBL" id="NJP92963.1"/>
    </source>
</evidence>
<dbReference type="InterPro" id="IPR002410">
    <property type="entry name" value="Peptidase_S33"/>
</dbReference>
<dbReference type="InterPro" id="IPR029058">
    <property type="entry name" value="AB_hydrolase_fold"/>
</dbReference>
<gene>
    <name evidence="4" type="ORF">HCN51_26525</name>
</gene>
<dbReference type="SUPFAM" id="SSF53474">
    <property type="entry name" value="alpha/beta-Hydrolases"/>
    <property type="match status" value="1"/>
</dbReference>
<dbReference type="RefSeq" id="WP_168012644.1">
    <property type="nucleotide sequence ID" value="NZ_JAATEP010000019.1"/>
</dbReference>
<dbReference type="Pfam" id="PF00561">
    <property type="entry name" value="Abhydrolase_1"/>
    <property type="match status" value="1"/>
</dbReference>
<name>A0ABX1B548_9ACTN</name>
<comment type="caution">
    <text evidence="4">The sequence shown here is derived from an EMBL/GenBank/DDBJ whole genome shotgun (WGS) entry which is preliminary data.</text>
</comment>
<accession>A0ABX1B548</accession>
<dbReference type="InterPro" id="IPR000073">
    <property type="entry name" value="AB_hydrolase_1"/>
</dbReference>
<dbReference type="InterPro" id="IPR050266">
    <property type="entry name" value="AB_hydrolase_sf"/>
</dbReference>
<evidence type="ECO:0000256" key="2">
    <source>
        <dbReference type="ARBA" id="ARBA00022801"/>
    </source>
</evidence>
<keyword evidence="2 4" id="KW-0378">Hydrolase</keyword>
<dbReference type="Proteomes" id="UP000696294">
    <property type="component" value="Unassembled WGS sequence"/>
</dbReference>
<dbReference type="GO" id="GO:0016787">
    <property type="term" value="F:hydrolase activity"/>
    <property type="evidence" value="ECO:0007669"/>
    <property type="project" value="UniProtKB-KW"/>
</dbReference>
<sequence>MPYYSAHDATRLAYHISGAGDPLICLPGGPMQDATYLGDLGGLAAHRRLILMDPRGTGDSDRPGDPATYRCDRLVDDVEALREHLGLDRVDLLGHSAGGNLAVLYATRHPHRVARLLLIAPSTKAVDLEPTPQARLEAAKLRAGEPWFPEAFAALQQLQAGTATAATWEAVDPFMFGRWDDAARAFQKLCDRHRNDEAAAVFGAEGAYDPEATRAALGRFAAPVLVLAGELDLNTLPSAAAAYAALFPAAELVVQPGAGHSPWLDDPDAFVTAVTAFLERSGLGGRSSGRTS</sequence>
<dbReference type="PANTHER" id="PTHR43798">
    <property type="entry name" value="MONOACYLGLYCEROL LIPASE"/>
    <property type="match status" value="1"/>
</dbReference>
<dbReference type="PANTHER" id="PTHR43798:SF33">
    <property type="entry name" value="HYDROLASE, PUTATIVE (AFU_ORTHOLOGUE AFUA_2G14860)-RELATED"/>
    <property type="match status" value="1"/>
</dbReference>
<dbReference type="EMBL" id="JAATEP010000019">
    <property type="protein sequence ID" value="NJP92963.1"/>
    <property type="molecule type" value="Genomic_DNA"/>
</dbReference>
<organism evidence="4 5">
    <name type="scientific">Nonomuraea composti</name>
    <dbReference type="NCBI Taxonomy" id="2720023"/>
    <lineage>
        <taxon>Bacteria</taxon>
        <taxon>Bacillati</taxon>
        <taxon>Actinomycetota</taxon>
        <taxon>Actinomycetes</taxon>
        <taxon>Streptosporangiales</taxon>
        <taxon>Streptosporangiaceae</taxon>
        <taxon>Nonomuraea</taxon>
    </lineage>
</organism>
<dbReference type="PRINTS" id="PR00111">
    <property type="entry name" value="ABHYDROLASE"/>
</dbReference>
<keyword evidence="5" id="KW-1185">Reference proteome</keyword>